<dbReference type="EMBL" id="ML143510">
    <property type="protein sequence ID" value="TBU23264.1"/>
    <property type="molecule type" value="Genomic_DNA"/>
</dbReference>
<accession>A0A4Q9M847</accession>
<name>A0A4Q9M847_9APHY</name>
<dbReference type="Proteomes" id="UP000292957">
    <property type="component" value="Unassembled WGS sequence"/>
</dbReference>
<protein>
    <submittedName>
        <fullName evidence="1">Uncharacterized protein</fullName>
    </submittedName>
</protein>
<reference evidence="1" key="1">
    <citation type="submission" date="2019-01" db="EMBL/GenBank/DDBJ databases">
        <title>Draft genome sequences of three monokaryotic isolates of the white-rot basidiomycete fungus Dichomitus squalens.</title>
        <authorList>
            <consortium name="DOE Joint Genome Institute"/>
            <person name="Lopez S.C."/>
            <person name="Andreopoulos B."/>
            <person name="Pangilinan J."/>
            <person name="Lipzen A."/>
            <person name="Riley R."/>
            <person name="Ahrendt S."/>
            <person name="Ng V."/>
            <person name="Barry K."/>
            <person name="Daum C."/>
            <person name="Grigoriev I.V."/>
            <person name="Hilden K.S."/>
            <person name="Makela M.R."/>
            <person name="de Vries R.P."/>
        </authorList>
    </citation>
    <scope>NUCLEOTIDE SEQUENCE [LARGE SCALE GENOMIC DNA]</scope>
    <source>
        <strain evidence="1">OM18370.1</strain>
    </source>
</reference>
<organism evidence="1">
    <name type="scientific">Dichomitus squalens</name>
    <dbReference type="NCBI Taxonomy" id="114155"/>
    <lineage>
        <taxon>Eukaryota</taxon>
        <taxon>Fungi</taxon>
        <taxon>Dikarya</taxon>
        <taxon>Basidiomycota</taxon>
        <taxon>Agaricomycotina</taxon>
        <taxon>Agaricomycetes</taxon>
        <taxon>Polyporales</taxon>
        <taxon>Polyporaceae</taxon>
        <taxon>Dichomitus</taxon>
    </lineage>
</organism>
<evidence type="ECO:0000313" key="1">
    <source>
        <dbReference type="EMBL" id="TBU23264.1"/>
    </source>
</evidence>
<gene>
    <name evidence="1" type="ORF">BD311DRAFT_92022</name>
</gene>
<sequence>MTPRRRIDQTGNVWMPDRTRAIIDVLCKLGPRESAPLRAKNWCPRMPFLEPPGRTVAALALRSVRRRASAWYTWLACASAGTAHFLMPDSTEAGMQSRAWRAPRTCIASWDVCIWQR</sequence>
<dbReference type="AlphaFoldDB" id="A0A4Q9M847"/>
<proteinExistence type="predicted"/>